<sequence length="259" mass="30898">MQYVFLSHDVDWRKQGPESEHIIERKERFDPQLFEKTPLDKMYYNFPEFIEIEEKFGTKSTFFFRTMYENGNVYDYEDEINLLNKKGWEIGLHLDPSSVNNLEEIRKEREILEDISNEKILGNRVHFLKTNDQLQSKLKELDFVYDSSIKKTKDHYKDDIGYFVKNEIIEFPITIMDAYLFTYMKIKEEKIISIVDDTLNYARKNNVKDNIISILWHDNVLKMKGGRAYPKILEFLSTQDDVEMCSGIELANKINKNNI</sequence>
<evidence type="ECO:0000313" key="2">
    <source>
        <dbReference type="Proteomes" id="UP000028027"/>
    </source>
</evidence>
<dbReference type="Proteomes" id="UP000028027">
    <property type="component" value="Unassembled WGS sequence"/>
</dbReference>
<gene>
    <name evidence="1" type="ORF">AAA799E16_01211</name>
</gene>
<dbReference type="SUPFAM" id="SSF88713">
    <property type="entry name" value="Glycoside hydrolase/deacetylase"/>
    <property type="match status" value="1"/>
</dbReference>
<accession>A0A081S5A9</accession>
<dbReference type="EMBL" id="JNVL01000016">
    <property type="protein sequence ID" value="KER06112.1"/>
    <property type="molecule type" value="Genomic_DNA"/>
</dbReference>
<dbReference type="Gene3D" id="3.20.20.370">
    <property type="entry name" value="Glycoside hydrolase/deacetylase"/>
    <property type="match status" value="1"/>
</dbReference>
<evidence type="ECO:0008006" key="3">
    <source>
        <dbReference type="Google" id="ProtNLM"/>
    </source>
</evidence>
<name>A0A081S5A9_9ARCH</name>
<comment type="caution">
    <text evidence="1">The sequence shown here is derived from an EMBL/GenBank/DDBJ whole genome shotgun (WGS) entry which is preliminary data.</text>
</comment>
<protein>
    <recommendedName>
        <fullName evidence="3">Polysaccharide deacetylase protein</fullName>
    </recommendedName>
</protein>
<proteinExistence type="predicted"/>
<dbReference type="InterPro" id="IPR011330">
    <property type="entry name" value="Glyco_hydro/deAcase_b/a-brl"/>
</dbReference>
<reference evidence="1 2" key="1">
    <citation type="submission" date="2014-06" db="EMBL/GenBank/DDBJ databases">
        <authorList>
            <person name="Ngugi D.K."/>
            <person name="Blom J."/>
            <person name="Alam I."/>
            <person name="Rashid M."/>
            <person name="Ba Alawi W."/>
            <person name="Zhang G."/>
            <person name="Hikmawan T."/>
            <person name="Guan Y."/>
            <person name="Antunes A."/>
            <person name="Siam R."/>
            <person name="Eldorry H."/>
            <person name="Bajic V."/>
            <person name="Stingl U."/>
        </authorList>
    </citation>
    <scope>NUCLEOTIDE SEQUENCE [LARGE SCALE GENOMIC DNA]</scope>
    <source>
        <strain evidence="1">SCGC AAA799-E16</strain>
    </source>
</reference>
<evidence type="ECO:0000313" key="1">
    <source>
        <dbReference type="EMBL" id="KER06112.1"/>
    </source>
</evidence>
<organism evidence="1 2">
    <name type="scientific">Marine Group I thaumarchaeote SCGC AAA799-E16</name>
    <dbReference type="NCBI Taxonomy" id="1502292"/>
    <lineage>
        <taxon>Archaea</taxon>
        <taxon>Nitrososphaerota</taxon>
        <taxon>Marine Group I</taxon>
    </lineage>
</organism>
<keyword evidence="2" id="KW-1185">Reference proteome</keyword>
<dbReference type="GO" id="GO:0005975">
    <property type="term" value="P:carbohydrate metabolic process"/>
    <property type="evidence" value="ECO:0007669"/>
    <property type="project" value="InterPro"/>
</dbReference>
<dbReference type="AlphaFoldDB" id="A0A081S5A9"/>